<keyword evidence="7" id="KW-0969">Cilium</keyword>
<evidence type="ECO:0000256" key="8">
    <source>
        <dbReference type="ARBA" id="ARBA00023136"/>
    </source>
</evidence>
<comment type="similarity">
    <text evidence="2">Belongs to the TMEM231 family.</text>
</comment>
<organism evidence="13 14">
    <name type="scientific">Rhizoclosmatium globosum</name>
    <dbReference type="NCBI Taxonomy" id="329046"/>
    <lineage>
        <taxon>Eukaryota</taxon>
        <taxon>Fungi</taxon>
        <taxon>Fungi incertae sedis</taxon>
        <taxon>Chytridiomycota</taxon>
        <taxon>Chytridiomycota incertae sedis</taxon>
        <taxon>Chytridiomycetes</taxon>
        <taxon>Chytridiales</taxon>
        <taxon>Chytriomycetaceae</taxon>
        <taxon>Rhizoclosmatium</taxon>
    </lineage>
</organism>
<evidence type="ECO:0000256" key="2">
    <source>
        <dbReference type="ARBA" id="ARBA00009082"/>
    </source>
</evidence>
<keyword evidence="5 12" id="KW-0812">Transmembrane</keyword>
<feature type="transmembrane region" description="Helical" evidence="12">
    <location>
        <begin position="205"/>
        <end position="227"/>
    </location>
</feature>
<comment type="subcellular location">
    <subcellularLocation>
        <location evidence="1">Cell projection</location>
        <location evidence="1">Cilium membrane</location>
        <topology evidence="1">Multi-pass membrane protein</topology>
    </subcellularLocation>
</comment>
<dbReference type="InterPro" id="IPR019306">
    <property type="entry name" value="TMEM231"/>
</dbReference>
<dbReference type="GO" id="GO:0035869">
    <property type="term" value="C:ciliary transition zone"/>
    <property type="evidence" value="ECO:0007669"/>
    <property type="project" value="TreeGrafter"/>
</dbReference>
<keyword evidence="14" id="KW-1185">Reference proteome</keyword>
<gene>
    <name evidence="13" type="ORF">BCR33DRAFT_719522</name>
</gene>
<dbReference type="GO" id="GO:0032880">
    <property type="term" value="P:regulation of protein localization"/>
    <property type="evidence" value="ECO:0007669"/>
    <property type="project" value="TreeGrafter"/>
</dbReference>
<dbReference type="GO" id="GO:0060271">
    <property type="term" value="P:cilium assembly"/>
    <property type="evidence" value="ECO:0007669"/>
    <property type="project" value="TreeGrafter"/>
</dbReference>
<dbReference type="Proteomes" id="UP000193642">
    <property type="component" value="Unassembled WGS sequence"/>
</dbReference>
<evidence type="ECO:0000256" key="4">
    <source>
        <dbReference type="ARBA" id="ARBA00022475"/>
    </source>
</evidence>
<dbReference type="PANTHER" id="PTHR14605:SF1">
    <property type="entry name" value="TRANSMEMBRANE PROTEIN 231"/>
    <property type="match status" value="1"/>
</dbReference>
<comment type="caution">
    <text evidence="13">The sequence shown here is derived from an EMBL/GenBank/DDBJ whole genome shotgun (WGS) entry which is preliminary data.</text>
</comment>
<keyword evidence="4" id="KW-1003">Cell membrane</keyword>
<dbReference type="EMBL" id="MCGO01000036">
    <property type="protein sequence ID" value="ORY40115.1"/>
    <property type="molecule type" value="Genomic_DNA"/>
</dbReference>
<evidence type="ECO:0000256" key="10">
    <source>
        <dbReference type="ARBA" id="ARBA00023273"/>
    </source>
</evidence>
<evidence type="ECO:0000256" key="12">
    <source>
        <dbReference type="SAM" id="Phobius"/>
    </source>
</evidence>
<proteinExistence type="inferred from homology"/>
<protein>
    <recommendedName>
        <fullName evidence="3">Transmembrane protein 231</fullName>
    </recommendedName>
</protein>
<dbReference type="STRING" id="329046.A0A1Y2C1D3"/>
<keyword evidence="6 12" id="KW-1133">Transmembrane helix</keyword>
<reference evidence="13 14" key="1">
    <citation type="submission" date="2016-07" db="EMBL/GenBank/DDBJ databases">
        <title>Pervasive Adenine N6-methylation of Active Genes in Fungi.</title>
        <authorList>
            <consortium name="DOE Joint Genome Institute"/>
            <person name="Mondo S.J."/>
            <person name="Dannebaum R.O."/>
            <person name="Kuo R.C."/>
            <person name="Labutti K."/>
            <person name="Haridas S."/>
            <person name="Kuo A."/>
            <person name="Salamov A."/>
            <person name="Ahrendt S.R."/>
            <person name="Lipzen A."/>
            <person name="Sullivan W."/>
            <person name="Andreopoulos W.B."/>
            <person name="Clum A."/>
            <person name="Lindquist E."/>
            <person name="Daum C."/>
            <person name="Ramamoorthy G.K."/>
            <person name="Gryganskyi A."/>
            <person name="Culley D."/>
            <person name="Magnuson J.K."/>
            <person name="James T.Y."/>
            <person name="O'Malley M.A."/>
            <person name="Stajich J.E."/>
            <person name="Spatafora J.W."/>
            <person name="Visel A."/>
            <person name="Grigoriev I.V."/>
        </authorList>
    </citation>
    <scope>NUCLEOTIDE SEQUENCE [LARGE SCALE GENOMIC DNA]</scope>
    <source>
        <strain evidence="13 14">JEL800</strain>
    </source>
</reference>
<keyword evidence="8 12" id="KW-0472">Membrane</keyword>
<accession>A0A1Y2C1D3</accession>
<evidence type="ECO:0000256" key="7">
    <source>
        <dbReference type="ARBA" id="ARBA00023069"/>
    </source>
</evidence>
<evidence type="ECO:0000313" key="13">
    <source>
        <dbReference type="EMBL" id="ORY40115.1"/>
    </source>
</evidence>
<evidence type="ECO:0000256" key="3">
    <source>
        <dbReference type="ARBA" id="ARBA00015087"/>
    </source>
</evidence>
<evidence type="ECO:0000256" key="9">
    <source>
        <dbReference type="ARBA" id="ARBA00023180"/>
    </source>
</evidence>
<evidence type="ECO:0000256" key="11">
    <source>
        <dbReference type="ARBA" id="ARBA00024803"/>
    </source>
</evidence>
<name>A0A1Y2C1D3_9FUNG</name>
<dbReference type="OrthoDB" id="426438at2759"/>
<sequence>MFTIDSLSFKRHFRVPLVSTAIGDRILPFVWAYAGHSFWLKMNTFIAQPAVTYMRDSLLLVDGVDALFESNVMAVPNIKVTEFDADNDGIADFLNFTIRVPLNQFDYVRRVRLAMFLRYDLDSVARMTMQSAILIDESTPSSASSLFVNADLKILIRTKLDLTSPSTWNSPRAINQPLNIHGRIKYAKDVYLYRPSIMEVLKFGWIQYLSYFALVYTISRFIFTWAIRSGVVRSHVIVDVLPKQDGFRGHVF</sequence>
<comment type="function">
    <text evidence="11">Transmembrane component of the tectonic-like complex, a complex localized at the transition zone of primary cilia and acting as a barrier that prevents diffusion of transmembrane proteins between the cilia and plasma membranes. Required for ciliogenesis and sonic hedgehog/SHH signaling.</text>
</comment>
<dbReference type="AlphaFoldDB" id="A0A1Y2C1D3"/>
<keyword evidence="9" id="KW-0325">Glycoprotein</keyword>
<evidence type="ECO:0000256" key="6">
    <source>
        <dbReference type="ARBA" id="ARBA00022989"/>
    </source>
</evidence>
<dbReference type="GO" id="GO:0060170">
    <property type="term" value="C:ciliary membrane"/>
    <property type="evidence" value="ECO:0007669"/>
    <property type="project" value="UniProtKB-SubCell"/>
</dbReference>
<dbReference type="PANTHER" id="PTHR14605">
    <property type="entry name" value="CHST5 PROTEIN"/>
    <property type="match status" value="1"/>
</dbReference>
<evidence type="ECO:0000256" key="5">
    <source>
        <dbReference type="ARBA" id="ARBA00022692"/>
    </source>
</evidence>
<evidence type="ECO:0000256" key="1">
    <source>
        <dbReference type="ARBA" id="ARBA00004272"/>
    </source>
</evidence>
<keyword evidence="10" id="KW-0966">Cell projection</keyword>
<dbReference type="Pfam" id="PF10149">
    <property type="entry name" value="TM231"/>
    <property type="match status" value="2"/>
</dbReference>
<evidence type="ECO:0000313" key="14">
    <source>
        <dbReference type="Proteomes" id="UP000193642"/>
    </source>
</evidence>